<dbReference type="Proteomes" id="UP000054032">
    <property type="component" value="Unassembled WGS sequence"/>
</dbReference>
<keyword evidence="5" id="KW-0813">Transport</keyword>
<feature type="region of interest" description="Disordered" evidence="19">
    <location>
        <begin position="150"/>
        <end position="176"/>
    </location>
</feature>
<feature type="disulfide bond" description="Redox-active" evidence="18">
    <location>
        <begin position="121"/>
        <end position="126"/>
    </location>
</feature>
<sequence length="637" mass="71718">MRSAAHVFYLTVFALLGSAHATSHAAPSKAQSPPPNVCDVSNPSSCTPTRAQGQSAKPAFQISPGAIVSDACASYSTLEQLNDAIQPYLQSITQNTDFFSHYRLSLYSKKCPFWDDENGMCGNVACAVNTLDNEEDIPLVWRAKELGKLEGPTAQHPGKKQQREEPKRPLQGELGEDVDESCVVEYDDECDERDYCIPDDESATAKGDYVSLVDNPERFTGYAGVGAQQVWEAIYRENCFSKPPKNAPAAGGSSPPNSPFGAFGNQQQMQAANQLRNVIQEQGQKQKFQSAIAHGSPVNSLDPVEFDDTCLEKRVFHRVISGMHASISTHLCWDYLDQKTGQWGPNLTCYEERLHNHPERISNVYFNYALVMRAVGKIRQHISDYSFCSEDPEQDLRTKNSVLRLASALPSGPEIFDETIMFQDPDTVALKEDFRNRFRNVSRIMDCVGCDKCRLWGKLQTNGYGTALKVLFEFDEHDSSKDPPLRRTELVALINTMNRLSHSLSAIKEFRRMIDEREGVAKGAASAVPKTDSGALKTKLALEAEETKPINVLTGDEEIPSFQRDWDARNMSAWDEVKAEFNLVKRTVYYILYQWTQIPGRFTKIFILEMRRAYNWWMGFVPGPKSWEIRIPTRDEL</sequence>
<evidence type="ECO:0000256" key="13">
    <source>
        <dbReference type="ARBA" id="ARBA00023157"/>
    </source>
</evidence>
<name>W6ZMI2_COCMI</name>
<dbReference type="KEGG" id="bor:COCMIDRAFT_2402"/>
<proteinExistence type="inferred from homology"/>
<keyword evidence="9 17" id="KW-0274">FAD</keyword>
<feature type="binding site" evidence="17">
    <location>
        <position position="353"/>
    </location>
    <ligand>
        <name>FAD</name>
        <dbReference type="ChEBI" id="CHEBI:57692"/>
    </ligand>
</feature>
<dbReference type="InterPro" id="IPR007266">
    <property type="entry name" value="Ero1"/>
</dbReference>
<feature type="compositionally biased region" description="Basic and acidic residues" evidence="19">
    <location>
        <begin position="161"/>
        <end position="170"/>
    </location>
</feature>
<dbReference type="PANTHER" id="PTHR12613">
    <property type="entry name" value="ERO1-RELATED"/>
    <property type="match status" value="1"/>
</dbReference>
<evidence type="ECO:0000256" key="3">
    <source>
        <dbReference type="ARBA" id="ARBA00008277"/>
    </source>
</evidence>
<organism evidence="21 22">
    <name type="scientific">Bipolaris oryzae ATCC 44560</name>
    <dbReference type="NCBI Taxonomy" id="930090"/>
    <lineage>
        <taxon>Eukaryota</taxon>
        <taxon>Fungi</taxon>
        <taxon>Dikarya</taxon>
        <taxon>Ascomycota</taxon>
        <taxon>Pezizomycotina</taxon>
        <taxon>Dothideomycetes</taxon>
        <taxon>Pleosporomycetidae</taxon>
        <taxon>Pleosporales</taxon>
        <taxon>Pleosporineae</taxon>
        <taxon>Pleosporaceae</taxon>
        <taxon>Bipolaris</taxon>
    </lineage>
</organism>
<reference evidence="21 22" key="1">
    <citation type="journal article" date="2013" name="PLoS Genet.">
        <title>Comparative genome structure, secondary metabolite, and effector coding capacity across Cochliobolus pathogens.</title>
        <authorList>
            <person name="Condon B.J."/>
            <person name="Leng Y."/>
            <person name="Wu D."/>
            <person name="Bushley K.E."/>
            <person name="Ohm R.A."/>
            <person name="Otillar R."/>
            <person name="Martin J."/>
            <person name="Schackwitz W."/>
            <person name="Grimwood J."/>
            <person name="MohdZainudin N."/>
            <person name="Xue C."/>
            <person name="Wang R."/>
            <person name="Manning V.A."/>
            <person name="Dhillon B."/>
            <person name="Tu Z.J."/>
            <person name="Steffenson B.J."/>
            <person name="Salamov A."/>
            <person name="Sun H."/>
            <person name="Lowry S."/>
            <person name="LaButti K."/>
            <person name="Han J."/>
            <person name="Copeland A."/>
            <person name="Lindquist E."/>
            <person name="Barry K."/>
            <person name="Schmutz J."/>
            <person name="Baker S.E."/>
            <person name="Ciuffetti L.M."/>
            <person name="Grigoriev I.V."/>
            <person name="Zhong S."/>
            <person name="Turgeon B.G."/>
        </authorList>
    </citation>
    <scope>NUCLEOTIDE SEQUENCE [LARGE SCALE GENOMIC DNA]</scope>
    <source>
        <strain evidence="21 22">ATCC 44560</strain>
    </source>
</reference>
<evidence type="ECO:0000256" key="11">
    <source>
        <dbReference type="ARBA" id="ARBA00023002"/>
    </source>
</evidence>
<evidence type="ECO:0000313" key="22">
    <source>
        <dbReference type="Proteomes" id="UP000054032"/>
    </source>
</evidence>
<evidence type="ECO:0000256" key="10">
    <source>
        <dbReference type="ARBA" id="ARBA00022982"/>
    </source>
</evidence>
<keyword evidence="13 18" id="KW-1015">Disulfide bond</keyword>
<dbReference type="SUPFAM" id="SSF110019">
    <property type="entry name" value="ERO1-like"/>
    <property type="match status" value="1"/>
</dbReference>
<feature type="signal peptide" evidence="20">
    <location>
        <begin position="1"/>
        <end position="21"/>
    </location>
</feature>
<comment type="subunit">
    <text evidence="4">May function both as a monomer and a homodimer.</text>
</comment>
<evidence type="ECO:0000313" key="21">
    <source>
        <dbReference type="EMBL" id="EUC48739.1"/>
    </source>
</evidence>
<dbReference type="GO" id="GO:0015035">
    <property type="term" value="F:protein-disulfide reductase activity"/>
    <property type="evidence" value="ECO:0007669"/>
    <property type="project" value="EnsemblFungi"/>
</dbReference>
<keyword evidence="15" id="KW-0676">Redox-active center</keyword>
<feature type="binding site" evidence="17">
    <location>
        <position position="324"/>
    </location>
    <ligand>
        <name>FAD</name>
        <dbReference type="ChEBI" id="CHEBI:57692"/>
    </ligand>
</feature>
<dbReference type="Pfam" id="PF04137">
    <property type="entry name" value="ERO1"/>
    <property type="match status" value="1"/>
</dbReference>
<evidence type="ECO:0000256" key="19">
    <source>
        <dbReference type="SAM" id="MobiDB-lite"/>
    </source>
</evidence>
<dbReference type="AlphaFoldDB" id="W6ZMI2"/>
<dbReference type="OrthoDB" id="269384at2759"/>
<evidence type="ECO:0000256" key="4">
    <source>
        <dbReference type="ARBA" id="ARBA00011802"/>
    </source>
</evidence>
<dbReference type="GeneID" id="19120530"/>
<evidence type="ECO:0000256" key="16">
    <source>
        <dbReference type="PIRSR" id="PIRSR017205-1"/>
    </source>
</evidence>
<comment type="similarity">
    <text evidence="3">Belongs to the EROs family.</text>
</comment>
<dbReference type="GO" id="GO:0034975">
    <property type="term" value="P:protein folding in endoplasmic reticulum"/>
    <property type="evidence" value="ECO:0007669"/>
    <property type="project" value="InterPro"/>
</dbReference>
<evidence type="ECO:0000256" key="14">
    <source>
        <dbReference type="ARBA" id="ARBA00023180"/>
    </source>
</evidence>
<feature type="compositionally biased region" description="Polar residues" evidence="19">
    <location>
        <begin position="39"/>
        <end position="54"/>
    </location>
</feature>
<evidence type="ECO:0000256" key="1">
    <source>
        <dbReference type="ARBA" id="ARBA00001974"/>
    </source>
</evidence>
<accession>W6ZMI2</accession>
<dbReference type="STRING" id="930090.W6ZMI2"/>
<keyword evidence="22" id="KW-1185">Reference proteome</keyword>
<dbReference type="HOGENOM" id="CLU_023061_1_0_1"/>
<feature type="chain" id="PRO_5004887210" description="Endoplasmic oxidoreductin" evidence="20">
    <location>
        <begin position="22"/>
        <end position="637"/>
    </location>
</feature>
<evidence type="ECO:0000256" key="5">
    <source>
        <dbReference type="ARBA" id="ARBA00022448"/>
    </source>
</evidence>
<keyword evidence="12" id="KW-0472">Membrane</keyword>
<feature type="active site" description="Nucleophile" evidence="16">
    <location>
        <position position="450"/>
    </location>
</feature>
<evidence type="ECO:0000256" key="6">
    <source>
        <dbReference type="ARBA" id="ARBA00022630"/>
    </source>
</evidence>
<dbReference type="GO" id="GO:0005789">
    <property type="term" value="C:endoplasmic reticulum membrane"/>
    <property type="evidence" value="ECO:0007669"/>
    <property type="project" value="UniProtKB-SubCell"/>
</dbReference>
<keyword evidence="8" id="KW-0256">Endoplasmic reticulum</keyword>
<gene>
    <name evidence="21" type="ORF">COCMIDRAFT_2402</name>
</gene>
<evidence type="ECO:0008006" key="23">
    <source>
        <dbReference type="Google" id="ProtNLM"/>
    </source>
</evidence>
<comment type="cofactor">
    <cofactor evidence="1 17">
        <name>FAD</name>
        <dbReference type="ChEBI" id="CHEBI:57692"/>
    </cofactor>
</comment>
<dbReference type="EMBL" id="KI963938">
    <property type="protein sequence ID" value="EUC48739.1"/>
    <property type="molecule type" value="Genomic_DNA"/>
</dbReference>
<feature type="binding site" evidence="17">
    <location>
        <position position="321"/>
    </location>
    <ligand>
        <name>FAD</name>
        <dbReference type="ChEBI" id="CHEBI:57692"/>
    </ligand>
</feature>
<evidence type="ECO:0000256" key="15">
    <source>
        <dbReference type="ARBA" id="ARBA00023284"/>
    </source>
</evidence>
<evidence type="ECO:0000256" key="20">
    <source>
        <dbReference type="SAM" id="SignalP"/>
    </source>
</evidence>
<dbReference type="eggNOG" id="KOG2608">
    <property type="taxonomic scope" value="Eukaryota"/>
</dbReference>
<feature type="binding site" evidence="17">
    <location>
        <position position="231"/>
    </location>
    <ligand>
        <name>FAD</name>
        <dbReference type="ChEBI" id="CHEBI:57692"/>
    </ligand>
</feature>
<comment type="subcellular location">
    <subcellularLocation>
        <location evidence="2">Endoplasmic reticulum membrane</location>
        <topology evidence="2">Peripheral membrane protein</topology>
        <orientation evidence="2">Lumenal side</orientation>
    </subcellularLocation>
</comment>
<dbReference type="InterPro" id="IPR037192">
    <property type="entry name" value="ERO1-like_sf"/>
</dbReference>
<evidence type="ECO:0000256" key="18">
    <source>
        <dbReference type="PIRSR" id="PIRSR017205-3"/>
    </source>
</evidence>
<keyword evidence="11" id="KW-0560">Oxidoreductase</keyword>
<evidence type="ECO:0000256" key="2">
    <source>
        <dbReference type="ARBA" id="ARBA00004367"/>
    </source>
</evidence>
<feature type="active site" evidence="16">
    <location>
        <position position="453"/>
    </location>
</feature>
<protein>
    <recommendedName>
        <fullName evidence="23">Endoplasmic oxidoreductin</fullName>
    </recommendedName>
</protein>
<dbReference type="GO" id="GO:0071949">
    <property type="term" value="F:FAD binding"/>
    <property type="evidence" value="ECO:0007669"/>
    <property type="project" value="InterPro"/>
</dbReference>
<keyword evidence="14" id="KW-0325">Glycoprotein</keyword>
<keyword evidence="10" id="KW-0249">Electron transport</keyword>
<feature type="disulfide bond" description="Redox-active" evidence="18">
    <location>
        <begin position="450"/>
        <end position="453"/>
    </location>
</feature>
<feature type="binding site" evidence="17">
    <location>
        <position position="220"/>
    </location>
    <ligand>
        <name>FAD</name>
        <dbReference type="ChEBI" id="CHEBI:57692"/>
    </ligand>
</feature>
<evidence type="ECO:0000256" key="12">
    <source>
        <dbReference type="ARBA" id="ARBA00023136"/>
    </source>
</evidence>
<keyword evidence="7 20" id="KW-0732">Signal</keyword>
<dbReference type="GO" id="GO:0016972">
    <property type="term" value="F:thiol oxidase activity"/>
    <property type="evidence" value="ECO:0007669"/>
    <property type="project" value="EnsemblFungi"/>
</dbReference>
<evidence type="ECO:0000256" key="9">
    <source>
        <dbReference type="ARBA" id="ARBA00022827"/>
    </source>
</evidence>
<dbReference type="PIRSF" id="PIRSF017205">
    <property type="entry name" value="ERO1"/>
    <property type="match status" value="1"/>
</dbReference>
<evidence type="ECO:0000256" key="8">
    <source>
        <dbReference type="ARBA" id="ARBA00022824"/>
    </source>
</evidence>
<dbReference type="PANTHER" id="PTHR12613:SF0">
    <property type="entry name" value="ERO1-LIKE PROTEIN"/>
    <property type="match status" value="1"/>
</dbReference>
<evidence type="ECO:0000256" key="17">
    <source>
        <dbReference type="PIRSR" id="PIRSR017205-2"/>
    </source>
</evidence>
<feature type="binding site" evidence="17">
    <location>
        <position position="218"/>
    </location>
    <ligand>
        <name>FAD</name>
        <dbReference type="ChEBI" id="CHEBI:57692"/>
    </ligand>
</feature>
<keyword evidence="6" id="KW-0285">Flavoprotein</keyword>
<feature type="region of interest" description="Disordered" evidence="19">
    <location>
        <begin position="25"/>
        <end position="54"/>
    </location>
</feature>
<evidence type="ECO:0000256" key="7">
    <source>
        <dbReference type="ARBA" id="ARBA00022729"/>
    </source>
</evidence>
<dbReference type="RefSeq" id="XP_007684686.1">
    <property type="nucleotide sequence ID" value="XM_007686496.1"/>
</dbReference>